<protein>
    <recommendedName>
        <fullName evidence="4">4Fe-4S ferredoxin-type domain-containing protein</fullName>
    </recommendedName>
</protein>
<keyword evidence="2" id="KW-0408">Iron</keyword>
<gene>
    <name evidence="5" type="ORF">AUJ95_08160</name>
</gene>
<feature type="domain" description="4Fe-4S ferredoxin-type" evidence="4">
    <location>
        <begin position="204"/>
        <end position="234"/>
    </location>
</feature>
<dbReference type="STRING" id="1817895.AUJ95_08160"/>
<reference evidence="5 6" key="1">
    <citation type="journal article" date="2016" name="Environ. Microbiol.">
        <title>Genomic resolution of a cold subsurface aquifer community provides metabolic insights for novel microbes adapted to high CO concentrations.</title>
        <authorList>
            <person name="Probst A.J."/>
            <person name="Castelle C.J."/>
            <person name="Singh A."/>
            <person name="Brown C.T."/>
            <person name="Anantharaman K."/>
            <person name="Sharon I."/>
            <person name="Hug L.A."/>
            <person name="Burstein D."/>
            <person name="Emerson J.B."/>
            <person name="Thomas B.C."/>
            <person name="Banfield J.F."/>
        </authorList>
    </citation>
    <scope>NUCLEOTIDE SEQUENCE [LARGE SCALE GENOMIC DNA]</scope>
    <source>
        <strain evidence="5">CG2_30_40_21</strain>
    </source>
</reference>
<evidence type="ECO:0000256" key="1">
    <source>
        <dbReference type="ARBA" id="ARBA00022723"/>
    </source>
</evidence>
<name>A0A1J5E408_9BACT</name>
<dbReference type="InterPro" id="IPR009051">
    <property type="entry name" value="Helical_ferredxn"/>
</dbReference>
<proteinExistence type="predicted"/>
<evidence type="ECO:0000256" key="3">
    <source>
        <dbReference type="ARBA" id="ARBA00023014"/>
    </source>
</evidence>
<dbReference type="PROSITE" id="PS51379">
    <property type="entry name" value="4FE4S_FER_2"/>
    <property type="match status" value="1"/>
</dbReference>
<dbReference type="InterPro" id="IPR007516">
    <property type="entry name" value="Co_F420_Hydgase/DH_bsu_N"/>
</dbReference>
<evidence type="ECO:0000313" key="5">
    <source>
        <dbReference type="EMBL" id="OIP37432.1"/>
    </source>
</evidence>
<keyword evidence="1" id="KW-0479">Metal-binding</keyword>
<dbReference type="Pfam" id="PF04422">
    <property type="entry name" value="FrhB_FdhB_N"/>
    <property type="match status" value="1"/>
</dbReference>
<dbReference type="AlphaFoldDB" id="A0A1J5E408"/>
<dbReference type="PROSITE" id="PS00198">
    <property type="entry name" value="4FE4S_FER_1"/>
    <property type="match status" value="1"/>
</dbReference>
<dbReference type="Gene3D" id="1.10.1060.10">
    <property type="entry name" value="Alpha-helical ferredoxin"/>
    <property type="match status" value="1"/>
</dbReference>
<keyword evidence="3" id="KW-0411">Iron-sulfur</keyword>
<dbReference type="GO" id="GO:0051536">
    <property type="term" value="F:iron-sulfur cluster binding"/>
    <property type="evidence" value="ECO:0007669"/>
    <property type="project" value="UniProtKB-KW"/>
</dbReference>
<evidence type="ECO:0000256" key="2">
    <source>
        <dbReference type="ARBA" id="ARBA00023004"/>
    </source>
</evidence>
<dbReference type="SUPFAM" id="SSF46548">
    <property type="entry name" value="alpha-helical ferredoxin"/>
    <property type="match status" value="1"/>
</dbReference>
<dbReference type="InterPro" id="IPR017896">
    <property type="entry name" value="4Fe4S_Fe-S-bd"/>
</dbReference>
<dbReference type="InterPro" id="IPR017900">
    <property type="entry name" value="4Fe4S_Fe_S_CS"/>
</dbReference>
<sequence length="271" mass="31129">MNKELQEIARNLLTEKTVDVIIGYEKGYDDLHGRPVFIDSPEDVDKLIINKYCTNNLAVYLPIHRKIKIGIVAKVCDLKSIRELIKEHQIPKENVVIIDIVCEGVVRKGDIEQIDERCVGCDDKYQGTKAQRHKGTKAVEDFEKLSSKEKGNFWDREFERCLRCYACRQACPVCYCPDCFAQRNMPEYLNAKVSTEENKKFQMVRMQHVFGRCTDCRACENACPVGIPLSLITMKIAKDAFELFGYVSGIDEETRPPLSSFLKDEVLEEIM</sequence>
<comment type="caution">
    <text evidence="5">The sequence shown here is derived from an EMBL/GenBank/DDBJ whole genome shotgun (WGS) entry which is preliminary data.</text>
</comment>
<dbReference type="GO" id="GO:0046872">
    <property type="term" value="F:metal ion binding"/>
    <property type="evidence" value="ECO:0007669"/>
    <property type="project" value="UniProtKB-KW"/>
</dbReference>
<dbReference type="Proteomes" id="UP000183085">
    <property type="component" value="Unassembled WGS sequence"/>
</dbReference>
<organism evidence="5 6">
    <name type="scientific">Candidatus Desantisbacteria bacterium CG2_30_40_21</name>
    <dbReference type="NCBI Taxonomy" id="1817895"/>
    <lineage>
        <taxon>Bacteria</taxon>
        <taxon>Candidatus Desantisiibacteriota</taxon>
    </lineage>
</organism>
<accession>A0A1J5E408</accession>
<evidence type="ECO:0000259" key="4">
    <source>
        <dbReference type="PROSITE" id="PS51379"/>
    </source>
</evidence>
<evidence type="ECO:0000313" key="6">
    <source>
        <dbReference type="Proteomes" id="UP000183085"/>
    </source>
</evidence>
<dbReference type="Pfam" id="PF13183">
    <property type="entry name" value="Fer4_8"/>
    <property type="match status" value="1"/>
</dbReference>
<dbReference type="EMBL" id="MNYI01000210">
    <property type="protein sequence ID" value="OIP37432.1"/>
    <property type="molecule type" value="Genomic_DNA"/>
</dbReference>